<sequence>MTTRSPFDPPGTSADAEPTHLVLRSTHGAYSLWPVFRAVPEGWDTVHGPAAYGQCLAHLQESPA</sequence>
<dbReference type="AlphaFoldDB" id="A0A7X0HBS2"/>
<accession>A0A7X0HBS2</accession>
<dbReference type="SUPFAM" id="SSF160582">
    <property type="entry name" value="MbtH-like"/>
    <property type="match status" value="1"/>
</dbReference>
<evidence type="ECO:0000313" key="2">
    <source>
        <dbReference type="EMBL" id="MBB6434717.1"/>
    </source>
</evidence>
<dbReference type="Proteomes" id="UP000540423">
    <property type="component" value="Unassembled WGS sequence"/>
</dbReference>
<evidence type="ECO:0000259" key="1">
    <source>
        <dbReference type="SMART" id="SM00923"/>
    </source>
</evidence>
<keyword evidence="3" id="KW-1185">Reference proteome</keyword>
<dbReference type="SMART" id="SM00923">
    <property type="entry name" value="MbtH"/>
    <property type="match status" value="1"/>
</dbReference>
<protein>
    <submittedName>
        <fullName evidence="2">MbtH protein</fullName>
    </submittedName>
</protein>
<feature type="domain" description="MbtH-like" evidence="1">
    <location>
        <begin position="5"/>
        <end position="61"/>
    </location>
</feature>
<comment type="caution">
    <text evidence="2">The sequence shown here is derived from an EMBL/GenBank/DDBJ whole genome shotgun (WGS) entry which is preliminary data.</text>
</comment>
<dbReference type="EMBL" id="JACHEM010000002">
    <property type="protein sequence ID" value="MBB6434717.1"/>
    <property type="molecule type" value="Genomic_DNA"/>
</dbReference>
<organism evidence="2 3">
    <name type="scientific">Streptomyces candidus</name>
    <dbReference type="NCBI Taxonomy" id="67283"/>
    <lineage>
        <taxon>Bacteria</taxon>
        <taxon>Bacillati</taxon>
        <taxon>Actinomycetota</taxon>
        <taxon>Actinomycetes</taxon>
        <taxon>Kitasatosporales</taxon>
        <taxon>Streptomycetaceae</taxon>
        <taxon>Streptomyces</taxon>
    </lineage>
</organism>
<name>A0A7X0HBS2_9ACTN</name>
<dbReference type="RefSeq" id="WP_185027532.1">
    <property type="nucleotide sequence ID" value="NZ_BNBN01000002.1"/>
</dbReference>
<proteinExistence type="predicted"/>
<evidence type="ECO:0000313" key="3">
    <source>
        <dbReference type="Proteomes" id="UP000540423"/>
    </source>
</evidence>
<gene>
    <name evidence="2" type="ORF">HNQ79_001165</name>
</gene>
<dbReference type="Gene3D" id="3.90.820.10">
    <property type="entry name" value="Structural Genomics, Unknown Function 30-nov-00 1gh9 Mol_id"/>
    <property type="match status" value="1"/>
</dbReference>
<reference evidence="2 3" key="1">
    <citation type="submission" date="2020-08" db="EMBL/GenBank/DDBJ databases">
        <title>Genomic Encyclopedia of Type Strains, Phase IV (KMG-IV): sequencing the most valuable type-strain genomes for metagenomic binning, comparative biology and taxonomic classification.</title>
        <authorList>
            <person name="Goeker M."/>
        </authorList>
    </citation>
    <scope>NUCLEOTIDE SEQUENCE [LARGE SCALE GENOMIC DNA]</scope>
    <source>
        <strain evidence="2 3">DSM 40141</strain>
    </source>
</reference>
<dbReference type="InterPro" id="IPR005153">
    <property type="entry name" value="MbtH-like_dom"/>
</dbReference>
<dbReference type="Pfam" id="PF03621">
    <property type="entry name" value="MbtH"/>
    <property type="match status" value="1"/>
</dbReference>
<dbReference type="InterPro" id="IPR038020">
    <property type="entry name" value="MbtH-like_sf"/>
</dbReference>